<dbReference type="AlphaFoldDB" id="A0A6B0T4R8"/>
<comment type="caution">
    <text evidence="2">The sequence shown here is derived from an EMBL/GenBank/DDBJ whole genome shotgun (WGS) entry which is preliminary data.</text>
</comment>
<sequence>MNQRVGPAIPPDSPVSRIAVGTAERIGFWGTVLLPVAYLPALYSLDGQTKLLAVAALVAVNVLCLLVGHRYRS</sequence>
<keyword evidence="1" id="KW-0472">Membrane</keyword>
<name>A0A6B0T4R8_9EURY</name>
<protein>
    <submittedName>
        <fullName evidence="2">Uncharacterized protein</fullName>
    </submittedName>
</protein>
<dbReference type="EMBL" id="WUUT01000008">
    <property type="protein sequence ID" value="MXR53054.1"/>
    <property type="molecule type" value="Genomic_DNA"/>
</dbReference>
<keyword evidence="1" id="KW-1133">Transmembrane helix</keyword>
<dbReference type="Pfam" id="PF26071">
    <property type="entry name" value="DUF8028"/>
    <property type="match status" value="1"/>
</dbReference>
<organism evidence="2 3">
    <name type="scientific">Halovenus carboxidivorans</name>
    <dbReference type="NCBI Taxonomy" id="2692199"/>
    <lineage>
        <taxon>Archaea</taxon>
        <taxon>Methanobacteriati</taxon>
        <taxon>Methanobacteriota</taxon>
        <taxon>Stenosarchaea group</taxon>
        <taxon>Halobacteria</taxon>
        <taxon>Halobacteriales</taxon>
        <taxon>Haloarculaceae</taxon>
        <taxon>Halovenus</taxon>
    </lineage>
</organism>
<keyword evidence="1" id="KW-0812">Transmembrane</keyword>
<feature type="transmembrane region" description="Helical" evidence="1">
    <location>
        <begin position="26"/>
        <end position="45"/>
    </location>
</feature>
<gene>
    <name evidence="2" type="ORF">GRX03_15760</name>
</gene>
<feature type="transmembrane region" description="Helical" evidence="1">
    <location>
        <begin position="51"/>
        <end position="68"/>
    </location>
</feature>
<evidence type="ECO:0000313" key="3">
    <source>
        <dbReference type="Proteomes" id="UP000466535"/>
    </source>
</evidence>
<dbReference type="InterPro" id="IPR058341">
    <property type="entry name" value="DUF8028"/>
</dbReference>
<evidence type="ECO:0000313" key="2">
    <source>
        <dbReference type="EMBL" id="MXR53054.1"/>
    </source>
</evidence>
<evidence type="ECO:0000256" key="1">
    <source>
        <dbReference type="SAM" id="Phobius"/>
    </source>
</evidence>
<reference evidence="2 3" key="1">
    <citation type="submission" date="2019-12" db="EMBL/GenBank/DDBJ databases">
        <title>Isolation and characterization of three novel carbon monoxide-oxidizing members of Halobacteria from salione crusts and soils.</title>
        <authorList>
            <person name="Myers M.R."/>
            <person name="King G.M."/>
        </authorList>
    </citation>
    <scope>NUCLEOTIDE SEQUENCE [LARGE SCALE GENOMIC DNA]</scope>
    <source>
        <strain evidence="2 3">WSH3</strain>
    </source>
</reference>
<dbReference type="Proteomes" id="UP000466535">
    <property type="component" value="Unassembled WGS sequence"/>
</dbReference>
<proteinExistence type="predicted"/>
<keyword evidence="3" id="KW-1185">Reference proteome</keyword>
<dbReference type="RefSeq" id="WP_159765329.1">
    <property type="nucleotide sequence ID" value="NZ_WUUT01000008.1"/>
</dbReference>
<accession>A0A6B0T4R8</accession>